<gene>
    <name evidence="2" type="ORF">OHU17_30855</name>
</gene>
<evidence type="ECO:0000313" key="3">
    <source>
        <dbReference type="Proteomes" id="UP001432075"/>
    </source>
</evidence>
<feature type="transmembrane region" description="Helical" evidence="1">
    <location>
        <begin position="105"/>
        <end position="124"/>
    </location>
</feature>
<feature type="transmembrane region" description="Helical" evidence="1">
    <location>
        <begin position="131"/>
        <end position="149"/>
    </location>
</feature>
<name>A0ABZ1RSP6_9ACTN</name>
<protein>
    <submittedName>
        <fullName evidence="2">Uncharacterized protein</fullName>
    </submittedName>
</protein>
<reference evidence="2" key="1">
    <citation type="submission" date="2022-10" db="EMBL/GenBank/DDBJ databases">
        <title>The complete genomes of actinobacterial strains from the NBC collection.</title>
        <authorList>
            <person name="Joergensen T.S."/>
            <person name="Alvarez Arevalo M."/>
            <person name="Sterndorff E.B."/>
            <person name="Faurdal D."/>
            <person name="Vuksanovic O."/>
            <person name="Mourched A.-S."/>
            <person name="Charusanti P."/>
            <person name="Shaw S."/>
            <person name="Blin K."/>
            <person name="Weber T."/>
        </authorList>
    </citation>
    <scope>NUCLEOTIDE SEQUENCE</scope>
    <source>
        <strain evidence="2">NBC_00283</strain>
    </source>
</reference>
<feature type="transmembrane region" description="Helical" evidence="1">
    <location>
        <begin position="155"/>
        <end position="174"/>
    </location>
</feature>
<feature type="transmembrane region" description="Helical" evidence="1">
    <location>
        <begin position="33"/>
        <end position="50"/>
    </location>
</feature>
<evidence type="ECO:0000256" key="1">
    <source>
        <dbReference type="SAM" id="Phobius"/>
    </source>
</evidence>
<organism evidence="2 3">
    <name type="scientific">Streptomyces goshikiensis</name>
    <dbReference type="NCBI Taxonomy" id="1942"/>
    <lineage>
        <taxon>Bacteria</taxon>
        <taxon>Bacillati</taxon>
        <taxon>Actinomycetota</taxon>
        <taxon>Actinomycetes</taxon>
        <taxon>Kitasatosporales</taxon>
        <taxon>Streptomycetaceae</taxon>
        <taxon>Streptomyces</taxon>
    </lineage>
</organism>
<feature type="transmembrane region" description="Helical" evidence="1">
    <location>
        <begin position="79"/>
        <end position="99"/>
    </location>
</feature>
<sequence length="195" mass="19378">MTRERTGRIIGASFGLAFIQVNAGALPVAAGTALRVLAVAAFVALLITLRRAPASGPAPRPEAAAEAAPAVHFGRRYRYVVAAEAVVGVAGIVVINNVLHTPPATVGWIALVVGVHFFGLAVVWRMPALHLLGAGLSGCGAAGLALAAAGAPQAAVAAVAGVLPGALLLGSAWWKVHGDAKPRRAATPSSGAAVS</sequence>
<accession>A0ABZ1RSP6</accession>
<keyword evidence="1" id="KW-0472">Membrane</keyword>
<keyword evidence="1" id="KW-1133">Transmembrane helix</keyword>
<keyword evidence="3" id="KW-1185">Reference proteome</keyword>
<evidence type="ECO:0000313" key="2">
    <source>
        <dbReference type="EMBL" id="WUO49882.1"/>
    </source>
</evidence>
<keyword evidence="1" id="KW-0812">Transmembrane</keyword>
<dbReference type="Proteomes" id="UP001432075">
    <property type="component" value="Chromosome"/>
</dbReference>
<dbReference type="RefSeq" id="WP_322869881.1">
    <property type="nucleotide sequence ID" value="NZ_CP108057.1"/>
</dbReference>
<dbReference type="EMBL" id="CP108057">
    <property type="protein sequence ID" value="WUO49882.1"/>
    <property type="molecule type" value="Genomic_DNA"/>
</dbReference>
<proteinExistence type="predicted"/>